<evidence type="ECO:0000313" key="2">
    <source>
        <dbReference type="Proteomes" id="UP001324427"/>
    </source>
</evidence>
<sequence>MSLKNTIDVPFNGQTARCTIEVPLEAIGATFNGGHVDVTDGRIAAFTAKTIGEVLKAASGAETKTVPEKENVAVNRFVDLTYGENKTTLTVVIDSWNGPMYCTINPDTDLYYTLAAYAARSQKPISILRMFLDGGLVRPGQTAQDYCIRDGDTIAVQPQHIGS</sequence>
<proteinExistence type="predicted"/>
<name>A0AAV9JLN6_9PEZI</name>
<evidence type="ECO:0000313" key="1">
    <source>
        <dbReference type="EMBL" id="KAK4546223.1"/>
    </source>
</evidence>
<dbReference type="AlphaFoldDB" id="A0AAV9JLN6"/>
<accession>A0AAV9JLN6</accession>
<dbReference type="Gene3D" id="3.10.20.90">
    <property type="entry name" value="Phosphatidylinositol 3-kinase Catalytic Subunit, Chain A, domain 1"/>
    <property type="match status" value="1"/>
</dbReference>
<dbReference type="Proteomes" id="UP001324427">
    <property type="component" value="Unassembled WGS sequence"/>
</dbReference>
<gene>
    <name evidence="1" type="ORF">LTR36_002360</name>
</gene>
<protein>
    <recommendedName>
        <fullName evidence="3">Ubiquitin-like domain-containing protein</fullName>
    </recommendedName>
</protein>
<dbReference type="EMBL" id="JAVFHQ010000016">
    <property type="protein sequence ID" value="KAK4546223.1"/>
    <property type="molecule type" value="Genomic_DNA"/>
</dbReference>
<keyword evidence="2" id="KW-1185">Reference proteome</keyword>
<dbReference type="CDD" id="cd01763">
    <property type="entry name" value="Ubl_SUMO_like"/>
    <property type="match status" value="1"/>
</dbReference>
<evidence type="ECO:0008006" key="3">
    <source>
        <dbReference type="Google" id="ProtNLM"/>
    </source>
</evidence>
<dbReference type="InterPro" id="IPR029071">
    <property type="entry name" value="Ubiquitin-like_domsf"/>
</dbReference>
<comment type="caution">
    <text evidence="1">The sequence shown here is derived from an EMBL/GenBank/DDBJ whole genome shotgun (WGS) entry which is preliminary data.</text>
</comment>
<organism evidence="1 2">
    <name type="scientific">Oleoguttula mirabilis</name>
    <dbReference type="NCBI Taxonomy" id="1507867"/>
    <lineage>
        <taxon>Eukaryota</taxon>
        <taxon>Fungi</taxon>
        <taxon>Dikarya</taxon>
        <taxon>Ascomycota</taxon>
        <taxon>Pezizomycotina</taxon>
        <taxon>Dothideomycetes</taxon>
        <taxon>Dothideomycetidae</taxon>
        <taxon>Mycosphaerellales</taxon>
        <taxon>Teratosphaeriaceae</taxon>
        <taxon>Oleoguttula</taxon>
    </lineage>
</organism>
<dbReference type="SUPFAM" id="SSF54236">
    <property type="entry name" value="Ubiquitin-like"/>
    <property type="match status" value="1"/>
</dbReference>
<reference evidence="1 2" key="1">
    <citation type="submission" date="2021-11" db="EMBL/GenBank/DDBJ databases">
        <title>Black yeast isolated from Biological Soil Crust.</title>
        <authorList>
            <person name="Kurbessoian T."/>
        </authorList>
    </citation>
    <scope>NUCLEOTIDE SEQUENCE [LARGE SCALE GENOMIC DNA]</scope>
    <source>
        <strain evidence="1 2">CCFEE 5522</strain>
    </source>
</reference>